<evidence type="ECO:0000256" key="1">
    <source>
        <dbReference type="ARBA" id="ARBA00024732"/>
    </source>
</evidence>
<dbReference type="GO" id="GO:0033819">
    <property type="term" value="F:lipoyl(octanoyl) transferase activity"/>
    <property type="evidence" value="ECO:0007669"/>
    <property type="project" value="UniProtKB-EC"/>
</dbReference>
<comment type="subcellular location">
    <subcellularLocation>
        <location evidence="2">Cytoplasm</location>
    </subcellularLocation>
</comment>
<accession>A0ABY4QI74</accession>
<dbReference type="NCBIfam" id="TIGR00214">
    <property type="entry name" value="lipB"/>
    <property type="match status" value="1"/>
</dbReference>
<dbReference type="CDD" id="cd16444">
    <property type="entry name" value="LipB"/>
    <property type="match status" value="1"/>
</dbReference>
<keyword evidence="2 3" id="KW-0012">Acyltransferase</keyword>
<evidence type="ECO:0000259" key="5">
    <source>
        <dbReference type="PROSITE" id="PS51733"/>
    </source>
</evidence>
<dbReference type="Pfam" id="PF21948">
    <property type="entry name" value="LplA-B_cat"/>
    <property type="match status" value="1"/>
</dbReference>
<dbReference type="PANTHER" id="PTHR10993">
    <property type="entry name" value="OCTANOYLTRANSFERASE"/>
    <property type="match status" value="1"/>
</dbReference>
<feature type="domain" description="BPL/LPL catalytic" evidence="5">
    <location>
        <begin position="37"/>
        <end position="217"/>
    </location>
</feature>
<feature type="binding site" evidence="2">
    <location>
        <begin position="147"/>
        <end position="149"/>
    </location>
    <ligand>
        <name>substrate</name>
    </ligand>
</feature>
<evidence type="ECO:0000313" key="7">
    <source>
        <dbReference type="Proteomes" id="UP001056610"/>
    </source>
</evidence>
<evidence type="ECO:0000256" key="2">
    <source>
        <dbReference type="HAMAP-Rule" id="MF_00013"/>
    </source>
</evidence>
<dbReference type="HAMAP" id="MF_00013">
    <property type="entry name" value="LipB"/>
    <property type="match status" value="1"/>
</dbReference>
<gene>
    <name evidence="2 6" type="primary">lipB</name>
    <name evidence="6" type="ORF">M5I08_14065</name>
</gene>
<dbReference type="EC" id="2.3.1.181" evidence="2 3"/>
<comment type="pathway">
    <text evidence="2 3">Protein modification; protein lipoylation via endogenous pathway; protein N(6)-(lipoyl)lysine from octanoyl-[acyl-carrier-protein]: step 1/2.</text>
</comment>
<dbReference type="Proteomes" id="UP001056610">
    <property type="component" value="Chromosome"/>
</dbReference>
<dbReference type="PANTHER" id="PTHR10993:SF7">
    <property type="entry name" value="LIPOYLTRANSFERASE 2, MITOCHONDRIAL-RELATED"/>
    <property type="match status" value="1"/>
</dbReference>
<name>A0ABY4QI74_9MYCO</name>
<feature type="region of interest" description="Disordered" evidence="4">
    <location>
        <begin position="56"/>
        <end position="75"/>
    </location>
</feature>
<dbReference type="InterPro" id="IPR020605">
    <property type="entry name" value="Octanoyltransferase_CS"/>
</dbReference>
<protein>
    <recommendedName>
        <fullName evidence="2 3">Octanoyltransferase</fullName>
        <ecNumber evidence="2 3">2.3.1.181</ecNumber>
    </recommendedName>
    <alternativeName>
        <fullName evidence="2">Lipoate-protein ligase B</fullName>
    </alternativeName>
    <alternativeName>
        <fullName evidence="2">Lipoyl/octanoyl transferase</fullName>
    </alternativeName>
    <alternativeName>
        <fullName evidence="2">Octanoyl-[acyl-carrier-protein]-protein N-octanoyltransferase</fullName>
    </alternativeName>
</protein>
<comment type="function">
    <text evidence="1 2 3">Catalyzes the transfer of endogenously produced octanoic acid from octanoyl-acyl-carrier-protein onto the lipoyl domains of lipoate-dependent enzymes. Lipoyl-ACP can also act as a substrate although octanoyl-ACP is likely to be the physiological substrate.</text>
</comment>
<feature type="binding site" evidence="2">
    <location>
        <begin position="75"/>
        <end position="82"/>
    </location>
    <ligand>
        <name>substrate</name>
    </ligand>
</feature>
<keyword evidence="2" id="KW-0963">Cytoplasm</keyword>
<comment type="similarity">
    <text evidence="2 3">Belongs to the LipB family.</text>
</comment>
<dbReference type="NCBIfam" id="NF010925">
    <property type="entry name" value="PRK14345.1"/>
    <property type="match status" value="1"/>
</dbReference>
<reference evidence="6" key="1">
    <citation type="submission" date="2022-05" db="EMBL/GenBank/DDBJ databases">
        <title>A methanotrophic Mycobacterium dominates a cave microbial ecosystem.</title>
        <authorList>
            <person name="Van Spanning R.J.M."/>
            <person name="Guan Q."/>
            <person name="Melkonian C."/>
            <person name="Gallant J."/>
            <person name="Polerecky L."/>
            <person name="Flot J.-F."/>
            <person name="Brandt B.W."/>
            <person name="Braster M."/>
            <person name="Iturbe Espinoza P."/>
            <person name="Aerts J."/>
            <person name="Meima-Franke M."/>
            <person name="Piersma S.R."/>
            <person name="Bunduc C."/>
            <person name="Ummels R."/>
            <person name="Pain A."/>
            <person name="Fleming E.J."/>
            <person name="van der Wel N."/>
            <person name="Gherman V.D."/>
            <person name="Sarbu S.M."/>
            <person name="Bodelier P.L.E."/>
            <person name="Bitter W."/>
        </authorList>
    </citation>
    <scope>NUCLEOTIDE SEQUENCE</scope>
    <source>
        <strain evidence="6">Sulfur Cave</strain>
    </source>
</reference>
<keyword evidence="7" id="KW-1185">Reference proteome</keyword>
<comment type="miscellaneous">
    <text evidence="2">In the reaction, the free carboxyl group of octanoic acid is attached via an amide linkage to the epsilon-amino group of a specific lysine residue of lipoyl domains of lipoate-dependent enzymes.</text>
</comment>
<evidence type="ECO:0000256" key="3">
    <source>
        <dbReference type="PIRNR" id="PIRNR016262"/>
    </source>
</evidence>
<evidence type="ECO:0000256" key="4">
    <source>
        <dbReference type="SAM" id="MobiDB-lite"/>
    </source>
</evidence>
<evidence type="ECO:0000313" key="6">
    <source>
        <dbReference type="EMBL" id="UQX09516.1"/>
    </source>
</evidence>
<keyword evidence="2 3" id="KW-0808">Transferase</keyword>
<proteinExistence type="inferred from homology"/>
<organism evidence="6 7">
    <name type="scientific">Candidatus Mycobacterium methanotrophicum</name>
    <dbReference type="NCBI Taxonomy" id="2943498"/>
    <lineage>
        <taxon>Bacteria</taxon>
        <taxon>Bacillati</taxon>
        <taxon>Actinomycetota</taxon>
        <taxon>Actinomycetes</taxon>
        <taxon>Mycobacteriales</taxon>
        <taxon>Mycobacteriaceae</taxon>
        <taxon>Mycobacterium</taxon>
    </lineage>
</organism>
<dbReference type="InterPro" id="IPR000544">
    <property type="entry name" value="Octanoyltransferase"/>
</dbReference>
<dbReference type="EMBL" id="CP097320">
    <property type="protein sequence ID" value="UQX09516.1"/>
    <property type="molecule type" value="Genomic_DNA"/>
</dbReference>
<dbReference type="PROSITE" id="PS01313">
    <property type="entry name" value="LIPB"/>
    <property type="match status" value="1"/>
</dbReference>
<dbReference type="InterPro" id="IPR004143">
    <property type="entry name" value="BPL_LPL_catalytic"/>
</dbReference>
<feature type="site" description="Lowers pKa of active site Cys" evidence="2">
    <location>
        <position position="144"/>
    </location>
</feature>
<dbReference type="PIRSF" id="PIRSF016262">
    <property type="entry name" value="LPLase"/>
    <property type="match status" value="1"/>
</dbReference>
<dbReference type="RefSeq" id="WP_219069406.1">
    <property type="nucleotide sequence ID" value="NZ_CAJUXY010000055.1"/>
</dbReference>
<feature type="active site" description="Acyl-thioester intermediate" evidence="2">
    <location>
        <position position="178"/>
    </location>
</feature>
<dbReference type="PROSITE" id="PS51733">
    <property type="entry name" value="BPL_LPL_CATALYTIC"/>
    <property type="match status" value="1"/>
</dbReference>
<comment type="catalytic activity">
    <reaction evidence="2 3">
        <text>octanoyl-[ACP] + L-lysyl-[protein] = N(6)-octanoyl-L-lysyl-[protein] + holo-[ACP] + H(+)</text>
        <dbReference type="Rhea" id="RHEA:17665"/>
        <dbReference type="Rhea" id="RHEA-COMP:9636"/>
        <dbReference type="Rhea" id="RHEA-COMP:9685"/>
        <dbReference type="Rhea" id="RHEA-COMP:9752"/>
        <dbReference type="Rhea" id="RHEA-COMP:9928"/>
        <dbReference type="ChEBI" id="CHEBI:15378"/>
        <dbReference type="ChEBI" id="CHEBI:29969"/>
        <dbReference type="ChEBI" id="CHEBI:64479"/>
        <dbReference type="ChEBI" id="CHEBI:78463"/>
        <dbReference type="ChEBI" id="CHEBI:78809"/>
        <dbReference type="EC" id="2.3.1.181"/>
    </reaction>
</comment>
<sequence>MSSIRASAAPIDVRQLGTVDYRVAWQLQRELADARVAGGADTLLLLEHPAVYTAGRRTSAPERPTDGTPVIDTDRGGKITWHGPGQLVGYPIVTLAEPLDVVNYVRRIEESLIKVCTALGLEVGRVDGRSGVWLPAGGNKPARKVAAVGVRVSRATTLHGFALNCDCDLDAFEKIVPCGITDAGVTSISAELGRRVGVDDVRSAVADAVCDALDGRLAVSSVASTS</sequence>
<feature type="binding site" evidence="2">
    <location>
        <begin position="160"/>
        <end position="162"/>
    </location>
    <ligand>
        <name>substrate</name>
    </ligand>
</feature>